<proteinExistence type="inferred from homology"/>
<dbReference type="AlphaFoldDB" id="A0A0A5GCS3"/>
<dbReference type="eggNOG" id="COG0635">
    <property type="taxonomic scope" value="Bacteria"/>
</dbReference>
<dbReference type="InterPro" id="IPR010723">
    <property type="entry name" value="HemN_C"/>
</dbReference>
<dbReference type="SMART" id="SM00729">
    <property type="entry name" value="Elp3"/>
    <property type="match status" value="1"/>
</dbReference>
<dbReference type="InterPro" id="IPR023404">
    <property type="entry name" value="rSAM_horseshoe"/>
</dbReference>
<keyword evidence="3" id="KW-0349">Heme</keyword>
<keyword evidence="3" id="KW-0479">Metal-binding</keyword>
<dbReference type="PROSITE" id="PS51918">
    <property type="entry name" value="RADICAL_SAM"/>
    <property type="match status" value="1"/>
</dbReference>
<dbReference type="Pfam" id="PF04055">
    <property type="entry name" value="Radical_SAM"/>
    <property type="match status" value="1"/>
</dbReference>
<organism evidence="5 6">
    <name type="scientific">Pontibacillus litoralis JSM 072002</name>
    <dbReference type="NCBI Taxonomy" id="1385512"/>
    <lineage>
        <taxon>Bacteria</taxon>
        <taxon>Bacillati</taxon>
        <taxon>Bacillota</taxon>
        <taxon>Bacilli</taxon>
        <taxon>Bacillales</taxon>
        <taxon>Bacillaceae</taxon>
        <taxon>Pontibacillus</taxon>
    </lineage>
</organism>
<dbReference type="Gene3D" id="3.80.30.20">
    <property type="entry name" value="tm_1862 like domain"/>
    <property type="match status" value="1"/>
</dbReference>
<feature type="domain" description="Radical SAM core" evidence="4">
    <location>
        <begin position="1"/>
        <end position="229"/>
    </location>
</feature>
<dbReference type="InterPro" id="IPR058240">
    <property type="entry name" value="rSAM_sf"/>
</dbReference>
<dbReference type="NCBIfam" id="TIGR00539">
    <property type="entry name" value="hemN_rel"/>
    <property type="match status" value="1"/>
</dbReference>
<dbReference type="CDD" id="cd01335">
    <property type="entry name" value="Radical_SAM"/>
    <property type="match status" value="1"/>
</dbReference>
<comment type="similarity">
    <text evidence="1">Belongs to the anaerobic coproporphyrinogen-III oxidase family. HemW subfamily.</text>
</comment>
<keyword evidence="6" id="KW-1185">Reference proteome</keyword>
<evidence type="ECO:0000259" key="4">
    <source>
        <dbReference type="PROSITE" id="PS51918"/>
    </source>
</evidence>
<dbReference type="SFLD" id="SFLDF00288">
    <property type="entry name" value="HemN-like__clustered_with_nucl"/>
    <property type="match status" value="1"/>
</dbReference>
<dbReference type="GO" id="GO:0051539">
    <property type="term" value="F:4 iron, 4 sulfur cluster binding"/>
    <property type="evidence" value="ECO:0007669"/>
    <property type="project" value="UniProtKB-UniRule"/>
</dbReference>
<dbReference type="GO" id="GO:0004109">
    <property type="term" value="F:coproporphyrinogen oxidase activity"/>
    <property type="evidence" value="ECO:0007669"/>
    <property type="project" value="InterPro"/>
</dbReference>
<dbReference type="SFLD" id="SFLDS00029">
    <property type="entry name" value="Radical_SAM"/>
    <property type="match status" value="1"/>
</dbReference>
<keyword evidence="3" id="KW-0963">Cytoplasm</keyword>
<dbReference type="SFLD" id="SFLDG01082">
    <property type="entry name" value="B12-binding_domain_containing"/>
    <property type="match status" value="1"/>
</dbReference>
<comment type="caution">
    <text evidence="5">The sequence shown here is derived from an EMBL/GenBank/DDBJ whole genome shotgun (WGS) entry which is preliminary data.</text>
</comment>
<evidence type="ECO:0000313" key="6">
    <source>
        <dbReference type="Proteomes" id="UP000030401"/>
    </source>
</evidence>
<keyword evidence="3" id="KW-0949">S-adenosyl-L-methionine</keyword>
<dbReference type="PANTHER" id="PTHR13932:SF5">
    <property type="entry name" value="RADICAL S-ADENOSYL METHIONINE DOMAIN-CONTAINING PROTEIN 1, MITOCHONDRIAL"/>
    <property type="match status" value="1"/>
</dbReference>
<dbReference type="InterPro" id="IPR004559">
    <property type="entry name" value="HemW-like"/>
</dbReference>
<sequence length="381" mass="44753">MITSAYIHIPFCQQICHYCDFTKFFYNEDLANQYLEALDKEIETAVGKKQTYMRTIFVGGGTPTALNYHQLEKLLQTIASAFDVNNCEEYTFEANPGEFDEQKLTLLKRYGVNRISFGVQVFDDQMLKKIGRLHRVQDVYDNLRLFEKHQFDNVSIDLIYGLPDQTLEHFQHTLDEAIQLDLPHYSTYCLQIEPKTVFYQRYQKGKLHKPVEELEADMYDMLVHKMEGNGNVQYEISNFARPGFESKHNLTYWNNEYYYGFGAGSHGYVPGYRTVNIRPLPRYIEQAKETGMPILHKEEVTLQAQIEEQMFLGLRKKEGVSKSQFFNRFGRPIETLYEQPLTYLQEKGWMEEEGDYVRVTSNGRLFANSVFQEFLLESIEE</sequence>
<dbReference type="SUPFAM" id="SSF102114">
    <property type="entry name" value="Radical SAM enzymes"/>
    <property type="match status" value="1"/>
</dbReference>
<keyword evidence="3" id="KW-0143">Chaperone</keyword>
<keyword evidence="3" id="KW-0004">4Fe-4S</keyword>
<dbReference type="STRING" id="1385512.N784_00925"/>
<keyword evidence="3" id="KW-0408">Iron</keyword>
<dbReference type="Pfam" id="PF06969">
    <property type="entry name" value="HemN_C"/>
    <property type="match status" value="1"/>
</dbReference>
<dbReference type="PANTHER" id="PTHR13932">
    <property type="entry name" value="COPROPORPHYRINIGEN III OXIDASE"/>
    <property type="match status" value="1"/>
</dbReference>
<keyword evidence="3" id="KW-0411">Iron-sulfur</keyword>
<dbReference type="Proteomes" id="UP000030401">
    <property type="component" value="Unassembled WGS sequence"/>
</dbReference>
<protein>
    <recommendedName>
        <fullName evidence="2 3">Heme chaperone HemW</fullName>
    </recommendedName>
</protein>
<dbReference type="GO" id="GO:0005737">
    <property type="term" value="C:cytoplasm"/>
    <property type="evidence" value="ECO:0007669"/>
    <property type="project" value="UniProtKB-SubCell"/>
</dbReference>
<accession>A0A0A5GCS3</accession>
<gene>
    <name evidence="5" type="ORF">N784_00925</name>
</gene>
<dbReference type="GO" id="GO:0046872">
    <property type="term" value="F:metal ion binding"/>
    <property type="evidence" value="ECO:0007669"/>
    <property type="project" value="UniProtKB-UniRule"/>
</dbReference>
<dbReference type="OrthoDB" id="9808022at2"/>
<dbReference type="RefSeq" id="WP_036831035.1">
    <property type="nucleotide sequence ID" value="NZ_AVPG01000001.1"/>
</dbReference>
<reference evidence="5 6" key="1">
    <citation type="submission" date="2013-08" db="EMBL/GenBank/DDBJ databases">
        <authorList>
            <person name="Huang J."/>
            <person name="Wang G."/>
        </authorList>
    </citation>
    <scope>NUCLEOTIDE SEQUENCE [LARGE SCALE GENOMIC DNA]</scope>
    <source>
        <strain evidence="5 6">JSM 072002</strain>
    </source>
</reference>
<dbReference type="InterPro" id="IPR006638">
    <property type="entry name" value="Elp3/MiaA/NifB-like_rSAM"/>
</dbReference>
<evidence type="ECO:0000313" key="5">
    <source>
        <dbReference type="EMBL" id="KGX88930.1"/>
    </source>
</evidence>
<evidence type="ECO:0000256" key="3">
    <source>
        <dbReference type="RuleBase" id="RU364116"/>
    </source>
</evidence>
<evidence type="ECO:0000256" key="2">
    <source>
        <dbReference type="ARBA" id="ARBA00017228"/>
    </source>
</evidence>
<comment type="subcellular location">
    <subcellularLocation>
        <location evidence="3">Cytoplasm</location>
    </subcellularLocation>
</comment>
<evidence type="ECO:0000256" key="1">
    <source>
        <dbReference type="ARBA" id="ARBA00006100"/>
    </source>
</evidence>
<dbReference type="InterPro" id="IPR007197">
    <property type="entry name" value="rSAM"/>
</dbReference>
<dbReference type="GO" id="GO:0006779">
    <property type="term" value="P:porphyrin-containing compound biosynthetic process"/>
    <property type="evidence" value="ECO:0007669"/>
    <property type="project" value="InterPro"/>
</dbReference>
<dbReference type="SFLD" id="SFLDF00562">
    <property type="entry name" value="HemN-like__clustered_with_heat"/>
    <property type="match status" value="1"/>
</dbReference>
<dbReference type="InterPro" id="IPR034505">
    <property type="entry name" value="Coproporphyrinogen-III_oxidase"/>
</dbReference>
<dbReference type="SFLD" id="SFLDG01065">
    <property type="entry name" value="anaerobic_coproporphyrinogen-I"/>
    <property type="match status" value="1"/>
</dbReference>
<comment type="function">
    <text evidence="3">Probably acts as a heme chaperone, transferring heme to an unknown acceptor. Binds one molecule of heme per monomer, possibly covalently. Binds 1 [4Fe-4S] cluster. The cluster is coordinated with 3 cysteines and an exchangeable S-adenosyl-L-methionine.</text>
</comment>
<dbReference type="EMBL" id="AVPG01000001">
    <property type="protein sequence ID" value="KGX88930.1"/>
    <property type="molecule type" value="Genomic_DNA"/>
</dbReference>
<name>A0A0A5GCS3_9BACI</name>